<dbReference type="EMBL" id="CP047121">
    <property type="protein sequence ID" value="QHB52133.1"/>
    <property type="molecule type" value="Genomic_DNA"/>
</dbReference>
<protein>
    <submittedName>
        <fullName evidence="1">Sugar phosphate isomerase</fullName>
    </submittedName>
</protein>
<dbReference type="SUPFAM" id="SSF51658">
    <property type="entry name" value="Xylose isomerase-like"/>
    <property type="match status" value="1"/>
</dbReference>
<dbReference type="Gene3D" id="3.20.20.150">
    <property type="entry name" value="Divalent-metal-dependent TIM barrel enzymes"/>
    <property type="match status" value="1"/>
</dbReference>
<dbReference type="GeneID" id="69058306"/>
<dbReference type="RefSeq" id="WP_003554148.1">
    <property type="nucleotide sequence ID" value="NZ_CABKOL010000102.1"/>
</dbReference>
<dbReference type="InterPro" id="IPR036237">
    <property type="entry name" value="Xyl_isomerase-like_sf"/>
</dbReference>
<dbReference type="GO" id="GO:0016853">
    <property type="term" value="F:isomerase activity"/>
    <property type="evidence" value="ECO:0007669"/>
    <property type="project" value="UniProtKB-KW"/>
</dbReference>
<proteinExistence type="predicted"/>
<gene>
    <name evidence="1" type="ORF">GQR93_08020</name>
</gene>
<dbReference type="Proteomes" id="UP000465035">
    <property type="component" value="Chromosome"/>
</dbReference>
<accession>A0A6P1EBK3</accession>
<dbReference type="SMR" id="A0A6P1EBK3"/>
<keyword evidence="1" id="KW-0413">Isomerase</keyword>
<name>A0A6P1EBK3_LENHI</name>
<dbReference type="AlphaFoldDB" id="A0A6P1EBK3"/>
<evidence type="ECO:0000313" key="1">
    <source>
        <dbReference type="EMBL" id="QHB52133.1"/>
    </source>
</evidence>
<evidence type="ECO:0000313" key="2">
    <source>
        <dbReference type="Proteomes" id="UP000465035"/>
    </source>
</evidence>
<organism evidence="1 2">
    <name type="scientific">Lentilactobacillus hilgardii</name>
    <name type="common">Lactobacillus hilgardii</name>
    <dbReference type="NCBI Taxonomy" id="1588"/>
    <lineage>
        <taxon>Bacteria</taxon>
        <taxon>Bacillati</taxon>
        <taxon>Bacillota</taxon>
        <taxon>Bacilli</taxon>
        <taxon>Lactobacillales</taxon>
        <taxon>Lactobacillaceae</taxon>
        <taxon>Lentilactobacillus</taxon>
    </lineage>
</organism>
<sequence length="249" mass="28720">MMNMNRFVLNTLLLQHDHNIGQTQLQLVQSLRQLGVSNIELRREYNQEKMSELMQLGRLRLNYRLTYFYSIPDNLFINGKINERILLYLSEAQLMGSSYLKMTLGDFHKDNDGELAILNSILPKTIELNIENDQTAENSDPDKLATFFTTAKRHGLEIGFVNDLGNWIYTNHDTKKVTEQLLDFTKYIHLKSYVLNEKGEPETVPFSKGLLDWQSLIAKFDKQIPIGLEYPTDLAGLEADLEVLGNSQF</sequence>
<reference evidence="1 2" key="1">
    <citation type="submission" date="2019-12" db="EMBL/GenBank/DDBJ databases">
        <title>Lactobacillus hilgardii FLUB.</title>
        <authorList>
            <person name="Gustaw K."/>
        </authorList>
    </citation>
    <scope>NUCLEOTIDE SEQUENCE [LARGE SCALE GENOMIC DNA]</scope>
    <source>
        <strain evidence="1 2">FLUB</strain>
    </source>
</reference>